<evidence type="ECO:0000256" key="3">
    <source>
        <dbReference type="ARBA" id="ARBA00006263"/>
    </source>
</evidence>
<keyword evidence="4 9" id="KW-1003">Cell membrane</keyword>
<name>A0A5M3T7T3_LIMPL</name>
<evidence type="ECO:0000313" key="10">
    <source>
        <dbReference type="EMBL" id="GCE93846.1"/>
    </source>
</evidence>
<comment type="pathway">
    <text evidence="2 9">Cofactor biosynthesis; adenosylcobalamin biosynthesis.</text>
</comment>
<dbReference type="Pfam" id="PF03186">
    <property type="entry name" value="CobD_Cbib"/>
    <property type="match status" value="1"/>
</dbReference>
<accession>A0A5M3T7T3</accession>
<feature type="transmembrane region" description="Helical" evidence="9">
    <location>
        <begin position="170"/>
        <end position="191"/>
    </location>
</feature>
<gene>
    <name evidence="9 10" type="primary">cobD</name>
    <name evidence="10" type="ORF">NIES46_18980</name>
</gene>
<evidence type="ECO:0000256" key="1">
    <source>
        <dbReference type="ARBA" id="ARBA00004651"/>
    </source>
</evidence>
<sequence length="333" mass="36680">MSDFQTIVILAIAAGLDYAIGDPWNWLHPVQVMGWVITKLTQPVLRYFKSPLSQKLAGILVGLILVIGSGLVSWLMVAAVKVWSEQLPFHGIIFVGLQSILLASCFAARSLRAAAEDVQEPLQRGDLPTSRQRLSQYVGRDTEHLSKPEIERAIVETITENAIDGMMAPLFYGIIGLLIPAVGSVPLAWAYKAASTLDSMIGYREAPYTHIGWFSAKLEDVLTWLPCRLSVITVALLSGQPRRVWQICRRDAINDPSPNAGWSECAYAVALGVQLGGVNQYRGKVKHKPTLGDPIDPITSETIEGALAITRNSIFIWLGATFIIFIIRSIFWQ</sequence>
<dbReference type="HAMAP" id="MF_00024">
    <property type="entry name" value="CobD_CbiB"/>
    <property type="match status" value="1"/>
</dbReference>
<dbReference type="InterPro" id="IPR004485">
    <property type="entry name" value="Cobalamin_biosynth_CobD/CbiB"/>
</dbReference>
<proteinExistence type="inferred from homology"/>
<dbReference type="NCBIfam" id="TIGR00380">
    <property type="entry name" value="cobal_cbiB"/>
    <property type="match status" value="1"/>
</dbReference>
<organism evidence="10 11">
    <name type="scientific">Limnospira platensis NIES-46</name>
    <dbReference type="NCBI Taxonomy" id="1236695"/>
    <lineage>
        <taxon>Bacteria</taxon>
        <taxon>Bacillati</taxon>
        <taxon>Cyanobacteriota</taxon>
        <taxon>Cyanophyceae</taxon>
        <taxon>Oscillatoriophycideae</taxon>
        <taxon>Oscillatoriales</taxon>
        <taxon>Sirenicapillariaceae</taxon>
        <taxon>Limnospira</taxon>
    </lineage>
</organism>
<evidence type="ECO:0000256" key="4">
    <source>
        <dbReference type="ARBA" id="ARBA00022475"/>
    </source>
</evidence>
<evidence type="ECO:0000256" key="7">
    <source>
        <dbReference type="ARBA" id="ARBA00022989"/>
    </source>
</evidence>
<dbReference type="GeneID" id="301682753"/>
<evidence type="ECO:0000256" key="5">
    <source>
        <dbReference type="ARBA" id="ARBA00022573"/>
    </source>
</evidence>
<keyword evidence="7 9" id="KW-1133">Transmembrane helix</keyword>
<comment type="subcellular location">
    <subcellularLocation>
        <location evidence="1 9">Cell membrane</location>
        <topology evidence="1 9">Multi-pass membrane protein</topology>
    </subcellularLocation>
</comment>
<feature type="transmembrane region" description="Helical" evidence="9">
    <location>
        <begin position="314"/>
        <end position="332"/>
    </location>
</feature>
<comment type="similarity">
    <text evidence="3 9">Belongs to the CobD/CbiB family.</text>
</comment>
<comment type="caution">
    <text evidence="10">The sequence shown here is derived from an EMBL/GenBank/DDBJ whole genome shotgun (WGS) entry which is preliminary data.</text>
</comment>
<dbReference type="Proteomes" id="UP000326169">
    <property type="component" value="Unassembled WGS sequence"/>
</dbReference>
<dbReference type="PANTHER" id="PTHR34308">
    <property type="entry name" value="COBALAMIN BIOSYNTHESIS PROTEIN CBIB"/>
    <property type="match status" value="1"/>
</dbReference>
<protein>
    <recommendedName>
        <fullName evidence="9">Cobalamin biosynthesis protein CobD</fullName>
    </recommendedName>
</protein>
<evidence type="ECO:0000256" key="9">
    <source>
        <dbReference type="HAMAP-Rule" id="MF_00024"/>
    </source>
</evidence>
<evidence type="ECO:0000256" key="8">
    <source>
        <dbReference type="ARBA" id="ARBA00023136"/>
    </source>
</evidence>
<reference evidence="10 11" key="1">
    <citation type="journal article" date="2019" name="J Genomics">
        <title>The Draft Genome of a Hydrogen-producing Cyanobacterium, Arthrospira platensis NIES-46.</title>
        <authorList>
            <person name="Suzuki S."/>
            <person name="Yamaguchi H."/>
            <person name="Kawachi M."/>
        </authorList>
    </citation>
    <scope>NUCLEOTIDE SEQUENCE [LARGE SCALE GENOMIC DNA]</scope>
    <source>
        <strain evidence="10 11">NIES-46</strain>
    </source>
</reference>
<evidence type="ECO:0000256" key="6">
    <source>
        <dbReference type="ARBA" id="ARBA00022692"/>
    </source>
</evidence>
<keyword evidence="5 9" id="KW-0169">Cobalamin biosynthesis</keyword>
<dbReference type="PANTHER" id="PTHR34308:SF1">
    <property type="entry name" value="COBALAMIN BIOSYNTHESIS PROTEIN CBIB"/>
    <property type="match status" value="1"/>
</dbReference>
<dbReference type="RefSeq" id="WP_006619336.1">
    <property type="nucleotide sequence ID" value="NZ_BIMW01000080.1"/>
</dbReference>
<keyword evidence="11" id="KW-1185">Reference proteome</keyword>
<dbReference type="EMBL" id="BIMW01000080">
    <property type="protein sequence ID" value="GCE93846.1"/>
    <property type="molecule type" value="Genomic_DNA"/>
</dbReference>
<evidence type="ECO:0000256" key="2">
    <source>
        <dbReference type="ARBA" id="ARBA00004953"/>
    </source>
</evidence>
<evidence type="ECO:0000313" key="11">
    <source>
        <dbReference type="Proteomes" id="UP000326169"/>
    </source>
</evidence>
<feature type="transmembrane region" description="Helical" evidence="9">
    <location>
        <begin position="56"/>
        <end position="77"/>
    </location>
</feature>
<keyword evidence="6 9" id="KW-0812">Transmembrane</keyword>
<keyword evidence="8 9" id="KW-0472">Membrane</keyword>
<comment type="caution">
    <text evidence="9">Lacks conserved residue(s) required for the propagation of feature annotation.</text>
</comment>
<comment type="function">
    <text evidence="9">Converts cobyric acid to cobinamide by the addition of aminopropanol on the F carboxylic group.</text>
</comment>
<feature type="transmembrane region" description="Helical" evidence="9">
    <location>
        <begin position="89"/>
        <end position="108"/>
    </location>
</feature>